<protein>
    <submittedName>
        <fullName evidence="1">Uncharacterized protein</fullName>
    </submittedName>
</protein>
<reference evidence="1 2" key="1">
    <citation type="journal article" date="2016" name="Nat. Commun.">
        <title>Thousands of microbial genomes shed light on interconnected biogeochemical processes in an aquifer system.</title>
        <authorList>
            <person name="Anantharaman K."/>
            <person name="Brown C.T."/>
            <person name="Hug L.A."/>
            <person name="Sharon I."/>
            <person name="Castelle C.J."/>
            <person name="Probst A.J."/>
            <person name="Thomas B.C."/>
            <person name="Singh A."/>
            <person name="Wilkins M.J."/>
            <person name="Karaoz U."/>
            <person name="Brodie E.L."/>
            <person name="Williams K.H."/>
            <person name="Hubbard S.S."/>
            <person name="Banfield J.F."/>
        </authorList>
    </citation>
    <scope>NUCLEOTIDE SEQUENCE [LARGE SCALE GENOMIC DNA]</scope>
</reference>
<dbReference type="AlphaFoldDB" id="A0A1G2HG46"/>
<proteinExistence type="predicted"/>
<accession>A0A1G2HG46</accession>
<evidence type="ECO:0000313" key="2">
    <source>
        <dbReference type="Proteomes" id="UP000178835"/>
    </source>
</evidence>
<name>A0A1G2HG46_9BACT</name>
<sequence length="63" mass="7114">MSSVEKFGLTDLLIITTAVLFFRRKQPAASRQKILKAGLRSQAFLPPRIVKINKSVSPRRGFK</sequence>
<organism evidence="1 2">
    <name type="scientific">Candidatus Spechtbacteria bacterium RIFCSPLOWO2_01_FULL_43_12</name>
    <dbReference type="NCBI Taxonomy" id="1802162"/>
    <lineage>
        <taxon>Bacteria</taxon>
        <taxon>Candidatus Spechtiibacteriota</taxon>
    </lineage>
</organism>
<dbReference type="EMBL" id="MHOH01000002">
    <property type="protein sequence ID" value="OGZ61240.1"/>
    <property type="molecule type" value="Genomic_DNA"/>
</dbReference>
<evidence type="ECO:0000313" key="1">
    <source>
        <dbReference type="EMBL" id="OGZ61240.1"/>
    </source>
</evidence>
<comment type="caution">
    <text evidence="1">The sequence shown here is derived from an EMBL/GenBank/DDBJ whole genome shotgun (WGS) entry which is preliminary data.</text>
</comment>
<gene>
    <name evidence="1" type="ORF">A2919_00910</name>
</gene>
<dbReference type="Proteomes" id="UP000178835">
    <property type="component" value="Unassembled WGS sequence"/>
</dbReference>